<evidence type="ECO:0000256" key="5">
    <source>
        <dbReference type="ARBA" id="ARBA00022692"/>
    </source>
</evidence>
<dbReference type="GO" id="GO:0005886">
    <property type="term" value="C:plasma membrane"/>
    <property type="evidence" value="ECO:0007669"/>
    <property type="project" value="UniProtKB-SubCell"/>
</dbReference>
<feature type="transmembrane region" description="Helical" evidence="8">
    <location>
        <begin position="32"/>
        <end position="50"/>
    </location>
</feature>
<evidence type="ECO:0000313" key="10">
    <source>
        <dbReference type="Proteomes" id="UP000238493"/>
    </source>
</evidence>
<comment type="subcellular location">
    <subcellularLocation>
        <location evidence="1">Cell membrane</location>
        <topology evidence="1">Multi-pass membrane protein</topology>
    </subcellularLocation>
</comment>
<reference evidence="9 10" key="1">
    <citation type="submission" date="2018-02" db="EMBL/GenBank/DDBJ databases">
        <title>Draft genome sequence of Ochrobactrum oryzae found in Brazil.</title>
        <authorList>
            <person name="Cerdeira L."/>
            <person name="Andrade F."/>
            <person name="Zacariotto T."/>
            <person name="Barbosa B."/>
            <person name="Santos S."/>
            <person name="Cassetari V."/>
            <person name="Lincopan N."/>
        </authorList>
    </citation>
    <scope>NUCLEOTIDE SEQUENCE [LARGE SCALE GENOMIC DNA]</scope>
    <source>
        <strain evidence="9 10">OA447</strain>
    </source>
</reference>
<dbReference type="GO" id="GO:0022857">
    <property type="term" value="F:transmembrane transporter activity"/>
    <property type="evidence" value="ECO:0007669"/>
    <property type="project" value="InterPro"/>
</dbReference>
<feature type="transmembrane region" description="Helical" evidence="8">
    <location>
        <begin position="177"/>
        <end position="202"/>
    </location>
</feature>
<evidence type="ECO:0000313" key="9">
    <source>
        <dbReference type="EMBL" id="PQA75118.1"/>
    </source>
</evidence>
<keyword evidence="3" id="KW-1003">Cell membrane</keyword>
<feature type="transmembrane region" description="Helical" evidence="8">
    <location>
        <begin position="272"/>
        <end position="302"/>
    </location>
</feature>
<dbReference type="EMBL" id="PTRC01000006">
    <property type="protein sequence ID" value="PQA75118.1"/>
    <property type="molecule type" value="Genomic_DNA"/>
</dbReference>
<feature type="transmembrane region" description="Helical" evidence="8">
    <location>
        <begin position="83"/>
        <end position="107"/>
    </location>
</feature>
<proteinExistence type="predicted"/>
<dbReference type="Proteomes" id="UP000238493">
    <property type="component" value="Unassembled WGS sequence"/>
</dbReference>
<dbReference type="Pfam" id="PF02653">
    <property type="entry name" value="BPD_transp_2"/>
    <property type="match status" value="1"/>
</dbReference>
<dbReference type="OrthoDB" id="6384190at2"/>
<keyword evidence="6 8" id="KW-1133">Transmembrane helix</keyword>
<evidence type="ECO:0000256" key="6">
    <source>
        <dbReference type="ARBA" id="ARBA00022989"/>
    </source>
</evidence>
<name>A0A2S7J4D0_9HYPH</name>
<accession>A0A2S7J4D0</accession>
<keyword evidence="7 8" id="KW-0472">Membrane</keyword>
<evidence type="ECO:0000256" key="2">
    <source>
        <dbReference type="ARBA" id="ARBA00022448"/>
    </source>
</evidence>
<feature type="transmembrane region" description="Helical" evidence="8">
    <location>
        <begin position="231"/>
        <end position="251"/>
    </location>
</feature>
<sequence length="340" mass="35273">MPYTNVLSQFSILGERNVSAKTLTTTAKRHTIPLALIGLSLLVYVGIALATGQYAQATFAGIMGLLERTVALGLVAIGQTVVISSGAIDLSVANLVSVCAVLAGYFMQNDSTNIIHAILIVVLVAAAVGALNGILISFLNVNPLIATLGTSLALQGVLVVSYNSLQGSVPKSFQQFAYGSLSGFSFSVTAMFAIAFLTAIALNHTRLGSSLYAVGGNQQAAWLAGIRNRRVTILAFTFSGVMCAMAGLYLASRLGVGTPWIGRDGNYDLDSIAAVVIGGTLLTGGRGSIAGTLAGVFIFATTDAVFNMLQIDPFLSQVFRGLIVVAAVGCYTFRNKGETA</sequence>
<keyword evidence="5 8" id="KW-0812">Transmembrane</keyword>
<feature type="transmembrane region" description="Helical" evidence="8">
    <location>
        <begin position="114"/>
        <end position="138"/>
    </location>
</feature>
<dbReference type="InterPro" id="IPR001851">
    <property type="entry name" value="ABC_transp_permease"/>
</dbReference>
<keyword evidence="10" id="KW-1185">Reference proteome</keyword>
<evidence type="ECO:0000256" key="1">
    <source>
        <dbReference type="ARBA" id="ARBA00004651"/>
    </source>
</evidence>
<evidence type="ECO:0000256" key="3">
    <source>
        <dbReference type="ARBA" id="ARBA00022475"/>
    </source>
</evidence>
<dbReference type="PANTHER" id="PTHR32196:SF21">
    <property type="entry name" value="ABC TRANSPORTER PERMEASE PROTEIN YPHD-RELATED"/>
    <property type="match status" value="1"/>
</dbReference>
<dbReference type="AlphaFoldDB" id="A0A2S7J4D0"/>
<organism evidence="9 10">
    <name type="scientific">Brucella oryzae</name>
    <dbReference type="NCBI Taxonomy" id="335286"/>
    <lineage>
        <taxon>Bacteria</taxon>
        <taxon>Pseudomonadati</taxon>
        <taxon>Pseudomonadota</taxon>
        <taxon>Alphaproteobacteria</taxon>
        <taxon>Hyphomicrobiales</taxon>
        <taxon>Brucellaceae</taxon>
        <taxon>Brucella/Ochrobactrum group</taxon>
        <taxon>Brucella</taxon>
    </lineage>
</organism>
<dbReference type="PANTHER" id="PTHR32196">
    <property type="entry name" value="ABC TRANSPORTER PERMEASE PROTEIN YPHD-RELATED-RELATED"/>
    <property type="match status" value="1"/>
</dbReference>
<evidence type="ECO:0000256" key="4">
    <source>
        <dbReference type="ARBA" id="ARBA00022519"/>
    </source>
</evidence>
<keyword evidence="2" id="KW-0813">Transport</keyword>
<comment type="caution">
    <text evidence="9">The sequence shown here is derived from an EMBL/GenBank/DDBJ whole genome shotgun (WGS) entry which is preliminary data.</text>
</comment>
<evidence type="ECO:0000256" key="8">
    <source>
        <dbReference type="SAM" id="Phobius"/>
    </source>
</evidence>
<keyword evidence="4" id="KW-0997">Cell inner membrane</keyword>
<evidence type="ECO:0000256" key="7">
    <source>
        <dbReference type="ARBA" id="ARBA00023136"/>
    </source>
</evidence>
<dbReference type="CDD" id="cd06579">
    <property type="entry name" value="TM_PBP1_transp_AraH_like"/>
    <property type="match status" value="1"/>
</dbReference>
<feature type="transmembrane region" description="Helical" evidence="8">
    <location>
        <begin position="144"/>
        <end position="165"/>
    </location>
</feature>
<gene>
    <name evidence="9" type="ORF">C3731_02555</name>
</gene>
<protein>
    <submittedName>
        <fullName evidence="9">ABC transporter permease</fullName>
    </submittedName>
</protein>